<reference evidence="9 10" key="1">
    <citation type="submission" date="2022-05" db="EMBL/GenBank/DDBJ databases">
        <title>Novel Pseudomonas spp. Isolated from a Rainbow Trout Aquaculture Facility.</title>
        <authorList>
            <person name="Testerman T."/>
            <person name="Graf J."/>
        </authorList>
    </citation>
    <scope>NUCLEOTIDE SEQUENCE [LARGE SCALE GENOMIC DNA]</scope>
    <source>
        <strain evidence="9 10">ID1025</strain>
    </source>
</reference>
<proteinExistence type="inferred from homology"/>
<protein>
    <submittedName>
        <fullName evidence="9">AmiS/UreI family transporter</fullName>
    </submittedName>
</protein>
<sequence>MMLGLILLYVGAVLFLNGIWLTNRIAGREVAVINVLVGVLSLLVALHLIFGADANAATVKAGACTLMFAFTYLWVAANQFLGTDGRGLGWFCLFVSLTAAGITVQSFIDSEGAFGLWNALNWGAWTVLWFSFFLLLGLARKIQKQVAWLTLGCAVFTGWVPGALILGQMISV</sequence>
<dbReference type="CDD" id="cd13747">
    <property type="entry name" value="UreI_AmiS_like_1"/>
    <property type="match status" value="1"/>
</dbReference>
<organism evidence="9 10">
    <name type="scientific">Pseudomonas rubra</name>
    <dbReference type="NCBI Taxonomy" id="2942627"/>
    <lineage>
        <taxon>Bacteria</taxon>
        <taxon>Pseudomonadati</taxon>
        <taxon>Pseudomonadota</taxon>
        <taxon>Gammaproteobacteria</taxon>
        <taxon>Pseudomonadales</taxon>
        <taxon>Pseudomonadaceae</taxon>
        <taxon>Pseudomonas</taxon>
    </lineage>
</organism>
<keyword evidence="10" id="KW-1185">Reference proteome</keyword>
<dbReference type="EMBL" id="JAMDGZ010000045">
    <property type="protein sequence ID" value="MDD1015891.1"/>
    <property type="molecule type" value="Genomic_DNA"/>
</dbReference>
<evidence type="ECO:0000256" key="6">
    <source>
        <dbReference type="ARBA" id="ARBA00022989"/>
    </source>
</evidence>
<keyword evidence="4" id="KW-1003">Cell membrane</keyword>
<dbReference type="Pfam" id="PF02293">
    <property type="entry name" value="AmiS_UreI"/>
    <property type="match status" value="1"/>
</dbReference>
<keyword evidence="5 8" id="KW-0812">Transmembrane</keyword>
<evidence type="ECO:0000256" key="1">
    <source>
        <dbReference type="ARBA" id="ARBA00004651"/>
    </source>
</evidence>
<comment type="similarity">
    <text evidence="2">Belongs to the AmiS/UreI family.</text>
</comment>
<feature type="transmembrane region" description="Helical" evidence="8">
    <location>
        <begin position="120"/>
        <end position="139"/>
    </location>
</feature>
<dbReference type="InterPro" id="IPR038523">
    <property type="entry name" value="AmiSUreI_transpt_sf"/>
</dbReference>
<evidence type="ECO:0000256" key="5">
    <source>
        <dbReference type="ARBA" id="ARBA00022692"/>
    </source>
</evidence>
<evidence type="ECO:0000256" key="7">
    <source>
        <dbReference type="ARBA" id="ARBA00023136"/>
    </source>
</evidence>
<evidence type="ECO:0000256" key="3">
    <source>
        <dbReference type="ARBA" id="ARBA00022448"/>
    </source>
</evidence>
<accession>A0ABT5PCI0</accession>
<keyword evidence="7 8" id="KW-0472">Membrane</keyword>
<dbReference type="InterPro" id="IPR003211">
    <property type="entry name" value="AmiSUreI_transpt"/>
</dbReference>
<comment type="caution">
    <text evidence="9">The sequence shown here is derived from an EMBL/GenBank/DDBJ whole genome shotgun (WGS) entry which is preliminary data.</text>
</comment>
<evidence type="ECO:0000256" key="2">
    <source>
        <dbReference type="ARBA" id="ARBA00010068"/>
    </source>
</evidence>
<feature type="transmembrane region" description="Helical" evidence="8">
    <location>
        <begin position="87"/>
        <end position="108"/>
    </location>
</feature>
<comment type="subcellular location">
    <subcellularLocation>
        <location evidence="1">Cell membrane</location>
        <topology evidence="1">Multi-pass membrane protein</topology>
    </subcellularLocation>
</comment>
<evidence type="ECO:0000256" key="4">
    <source>
        <dbReference type="ARBA" id="ARBA00022475"/>
    </source>
</evidence>
<gene>
    <name evidence="9" type="ORF">M5G17_19635</name>
</gene>
<evidence type="ECO:0000256" key="8">
    <source>
        <dbReference type="SAM" id="Phobius"/>
    </source>
</evidence>
<keyword evidence="3" id="KW-0813">Transport</keyword>
<keyword evidence="6 8" id="KW-1133">Transmembrane helix</keyword>
<dbReference type="Gene3D" id="1.25.40.600">
    <property type="match status" value="1"/>
</dbReference>
<feature type="transmembrane region" description="Helical" evidence="8">
    <location>
        <begin position="146"/>
        <end position="170"/>
    </location>
</feature>
<feature type="transmembrane region" description="Helical" evidence="8">
    <location>
        <begin position="56"/>
        <end position="75"/>
    </location>
</feature>
<feature type="transmembrane region" description="Helical" evidence="8">
    <location>
        <begin position="6"/>
        <end position="23"/>
    </location>
</feature>
<dbReference type="Proteomes" id="UP001148184">
    <property type="component" value="Unassembled WGS sequence"/>
</dbReference>
<dbReference type="RefSeq" id="WP_273894582.1">
    <property type="nucleotide sequence ID" value="NZ_JAMDGP010000075.1"/>
</dbReference>
<name>A0ABT5PCI0_9PSED</name>
<evidence type="ECO:0000313" key="10">
    <source>
        <dbReference type="Proteomes" id="UP001148184"/>
    </source>
</evidence>
<feature type="transmembrane region" description="Helical" evidence="8">
    <location>
        <begin position="30"/>
        <end position="50"/>
    </location>
</feature>
<evidence type="ECO:0000313" key="9">
    <source>
        <dbReference type="EMBL" id="MDD1015891.1"/>
    </source>
</evidence>